<feature type="domain" description="BPL/LPL catalytic" evidence="4">
    <location>
        <begin position="33"/>
        <end position="222"/>
    </location>
</feature>
<dbReference type="InterPro" id="IPR003142">
    <property type="entry name" value="BPL_C"/>
</dbReference>
<sequence>MSDSSVLPPLDDLTLQQRLVDEGPVSRLVRVESIGSTTAELLAAAEGCISEEAFASAWPHFSVLTAEEQTGGRGRLGRAWSSPKGASLSTSIVLRPHLPRADWSWLTMAAACALVEELQQAYGVQAGLKWPNDVHIEGAKIAGLLAVMTPRADAVILGCGINVLLEREELPTTTSTSLLLALREVEAPVSQDGPWEDETGVSSAERGSEWSDLRTELLSGWLLRFHKLLAQSESAGGAGVIRDRVAGVLTTLGQYVRVELPDRTAVRGTAVALEESGALTVKIIERRSAALDPEAGGGEELLWRPVAASYESFSAGDVVHLRRADQGTWAAGCREICTDA</sequence>
<accession>A0ABU1FQF0</accession>
<dbReference type="PANTHER" id="PTHR12835:SF5">
    <property type="entry name" value="BIOTIN--PROTEIN LIGASE"/>
    <property type="match status" value="1"/>
</dbReference>
<dbReference type="CDD" id="cd16442">
    <property type="entry name" value="BPL"/>
    <property type="match status" value="1"/>
</dbReference>
<organism evidence="5 6">
    <name type="scientific">Nesterenkonia flava</name>
    <dbReference type="NCBI Taxonomy" id="469799"/>
    <lineage>
        <taxon>Bacteria</taxon>
        <taxon>Bacillati</taxon>
        <taxon>Actinomycetota</taxon>
        <taxon>Actinomycetes</taxon>
        <taxon>Micrococcales</taxon>
        <taxon>Micrococcaceae</taxon>
        <taxon>Nesterenkonia</taxon>
    </lineage>
</organism>
<evidence type="ECO:0000313" key="5">
    <source>
        <dbReference type="EMBL" id="MDR5710877.1"/>
    </source>
</evidence>
<dbReference type="Proteomes" id="UP001260872">
    <property type="component" value="Unassembled WGS sequence"/>
</dbReference>
<dbReference type="EMBL" id="JAVKGT010000003">
    <property type="protein sequence ID" value="MDR5710877.1"/>
    <property type="molecule type" value="Genomic_DNA"/>
</dbReference>
<dbReference type="Gene3D" id="3.30.930.10">
    <property type="entry name" value="Bira Bifunctional Protein, Domain 2"/>
    <property type="match status" value="1"/>
</dbReference>
<dbReference type="InterPro" id="IPR045864">
    <property type="entry name" value="aa-tRNA-synth_II/BPL/LPL"/>
</dbReference>
<dbReference type="EC" id="6.3.4.15" evidence="3"/>
<keyword evidence="2" id="KW-0092">Biotin</keyword>
<dbReference type="Gene3D" id="2.30.30.100">
    <property type="match status" value="1"/>
</dbReference>
<dbReference type="InterPro" id="IPR004408">
    <property type="entry name" value="Biotin_CoA_COase_ligase"/>
</dbReference>
<keyword evidence="6" id="KW-1185">Reference proteome</keyword>
<dbReference type="PANTHER" id="PTHR12835">
    <property type="entry name" value="BIOTIN PROTEIN LIGASE"/>
    <property type="match status" value="1"/>
</dbReference>
<dbReference type="SUPFAM" id="SSF55681">
    <property type="entry name" value="Class II aaRS and biotin synthetases"/>
    <property type="match status" value="1"/>
</dbReference>
<dbReference type="GO" id="GO:0004077">
    <property type="term" value="F:biotin--[biotin carboxyl-carrier protein] ligase activity"/>
    <property type="evidence" value="ECO:0007669"/>
    <property type="project" value="UniProtKB-EC"/>
</dbReference>
<keyword evidence="1 5" id="KW-0436">Ligase</keyword>
<protein>
    <recommendedName>
        <fullName evidence="3">biotin--[biotin carboxyl-carrier protein] ligase</fullName>
        <ecNumber evidence="3">6.3.4.15</ecNumber>
    </recommendedName>
</protein>
<dbReference type="Pfam" id="PF02237">
    <property type="entry name" value="BPL_C"/>
    <property type="match status" value="1"/>
</dbReference>
<dbReference type="RefSeq" id="WP_310536264.1">
    <property type="nucleotide sequence ID" value="NZ_BAAAOC010000018.1"/>
</dbReference>
<dbReference type="PROSITE" id="PS51733">
    <property type="entry name" value="BPL_LPL_CATALYTIC"/>
    <property type="match status" value="1"/>
</dbReference>
<evidence type="ECO:0000256" key="1">
    <source>
        <dbReference type="ARBA" id="ARBA00022598"/>
    </source>
</evidence>
<dbReference type="InterPro" id="IPR004143">
    <property type="entry name" value="BPL_LPL_catalytic"/>
</dbReference>
<dbReference type="Pfam" id="PF03099">
    <property type="entry name" value="BPL_LplA_LipB"/>
    <property type="match status" value="1"/>
</dbReference>
<comment type="caution">
    <text evidence="5">The sequence shown here is derived from an EMBL/GenBank/DDBJ whole genome shotgun (WGS) entry which is preliminary data.</text>
</comment>
<proteinExistence type="predicted"/>
<evidence type="ECO:0000313" key="6">
    <source>
        <dbReference type="Proteomes" id="UP001260872"/>
    </source>
</evidence>
<evidence type="ECO:0000256" key="3">
    <source>
        <dbReference type="ARBA" id="ARBA00024227"/>
    </source>
</evidence>
<evidence type="ECO:0000259" key="4">
    <source>
        <dbReference type="PROSITE" id="PS51733"/>
    </source>
</evidence>
<reference evidence="6" key="1">
    <citation type="submission" date="2023-07" db="EMBL/GenBank/DDBJ databases">
        <title>Description of three actinobacteria isolated from air of manufacturing shop in a pharmaceutical factory.</title>
        <authorList>
            <person name="Zhang D.-F."/>
        </authorList>
    </citation>
    <scope>NUCLEOTIDE SEQUENCE [LARGE SCALE GENOMIC DNA]</scope>
    <source>
        <strain evidence="6">CCTCC AB 207010</strain>
    </source>
</reference>
<name>A0ABU1FQF0_9MICC</name>
<evidence type="ECO:0000256" key="2">
    <source>
        <dbReference type="ARBA" id="ARBA00023267"/>
    </source>
</evidence>
<dbReference type="NCBIfam" id="TIGR00121">
    <property type="entry name" value="birA_ligase"/>
    <property type="match status" value="1"/>
</dbReference>
<gene>
    <name evidence="5" type="ORF">RH857_01810</name>
</gene>